<keyword evidence="2 3" id="KW-0012">Acyltransferase</keyword>
<evidence type="ECO:0000259" key="4">
    <source>
        <dbReference type="PROSITE" id="PS51186"/>
    </source>
</evidence>
<keyword evidence="6" id="KW-1185">Reference proteome</keyword>
<name>A0AAV6ZFT1_ENGPU</name>
<evidence type="ECO:0000313" key="6">
    <source>
        <dbReference type="Proteomes" id="UP000824782"/>
    </source>
</evidence>
<dbReference type="Pfam" id="PF06021">
    <property type="entry name" value="Gly_acyl_tr_N"/>
    <property type="match status" value="2"/>
</dbReference>
<dbReference type="Gene3D" id="3.40.630.30">
    <property type="match status" value="1"/>
</dbReference>
<dbReference type="EMBL" id="WNYA01000439">
    <property type="protein sequence ID" value="KAG8548334.1"/>
    <property type="molecule type" value="Genomic_DNA"/>
</dbReference>
<evidence type="ECO:0000256" key="1">
    <source>
        <dbReference type="ARBA" id="ARBA00022679"/>
    </source>
</evidence>
<organism evidence="5 6">
    <name type="scientific">Engystomops pustulosus</name>
    <name type="common">Tungara frog</name>
    <name type="synonym">Physalaemus pustulosus</name>
    <dbReference type="NCBI Taxonomy" id="76066"/>
    <lineage>
        <taxon>Eukaryota</taxon>
        <taxon>Metazoa</taxon>
        <taxon>Chordata</taxon>
        <taxon>Craniata</taxon>
        <taxon>Vertebrata</taxon>
        <taxon>Euteleostomi</taxon>
        <taxon>Amphibia</taxon>
        <taxon>Batrachia</taxon>
        <taxon>Anura</taxon>
        <taxon>Neobatrachia</taxon>
        <taxon>Hyloidea</taxon>
        <taxon>Leptodactylidae</taxon>
        <taxon>Leiuperinae</taxon>
        <taxon>Engystomops</taxon>
    </lineage>
</organism>
<dbReference type="Pfam" id="PF08444">
    <property type="entry name" value="Gly_acyl_tr_C"/>
    <property type="match status" value="1"/>
</dbReference>
<dbReference type="InterPro" id="IPR016181">
    <property type="entry name" value="Acyl_CoA_acyltransferase"/>
</dbReference>
<dbReference type="PROSITE" id="PS51186">
    <property type="entry name" value="GNAT"/>
    <property type="match status" value="1"/>
</dbReference>
<comment type="caution">
    <text evidence="5">The sequence shown here is derived from an EMBL/GenBank/DDBJ whole genome shotgun (WGS) entry which is preliminary data.</text>
</comment>
<reference evidence="5" key="1">
    <citation type="thesis" date="2020" institute="ProQuest LLC" country="789 East Eisenhower Parkway, Ann Arbor, MI, USA">
        <title>Comparative Genomics and Chromosome Evolution.</title>
        <authorList>
            <person name="Mudd A.B."/>
        </authorList>
    </citation>
    <scope>NUCLEOTIDE SEQUENCE</scope>
    <source>
        <strain evidence="5">237g6f4</strain>
        <tissue evidence="5">Blood</tissue>
    </source>
</reference>
<evidence type="ECO:0000256" key="3">
    <source>
        <dbReference type="RuleBase" id="RU368002"/>
    </source>
</evidence>
<dbReference type="PANTHER" id="PTHR15298">
    <property type="entry name" value="L-COA N-ACYLTRANSFERASE-RELATED"/>
    <property type="match status" value="1"/>
</dbReference>
<protein>
    <recommendedName>
        <fullName evidence="3">Glycine N-acyltransferase-like protein</fullName>
        <ecNumber evidence="3">2.3.1.-</ecNumber>
    </recommendedName>
</protein>
<dbReference type="GO" id="GO:0047961">
    <property type="term" value="F:glycine N-acyltransferase activity"/>
    <property type="evidence" value="ECO:0007669"/>
    <property type="project" value="UniProtKB-EC"/>
</dbReference>
<comment type="similarity">
    <text evidence="3">Belongs to the glycine N-acyltransferase family.</text>
</comment>
<dbReference type="GO" id="GO:0005739">
    <property type="term" value="C:mitochondrion"/>
    <property type="evidence" value="ECO:0007669"/>
    <property type="project" value="UniProtKB-SubCell"/>
</dbReference>
<evidence type="ECO:0000313" key="5">
    <source>
        <dbReference type="EMBL" id="KAG8548334.1"/>
    </source>
</evidence>
<gene>
    <name evidence="5" type="ORF">GDO81_025735</name>
</gene>
<dbReference type="PANTHER" id="PTHR15298:SF1">
    <property type="entry name" value="GLYCINE N-ACYLTRANSFERASE-LIKE PROTEIN"/>
    <property type="match status" value="1"/>
</dbReference>
<proteinExistence type="inferred from homology"/>
<dbReference type="GO" id="GO:0047962">
    <property type="term" value="F:glycine N-benzoyltransferase activity"/>
    <property type="evidence" value="ECO:0007669"/>
    <property type="project" value="UniProtKB-EC"/>
</dbReference>
<feature type="non-terminal residue" evidence="5">
    <location>
        <position position="1"/>
    </location>
</feature>
<evidence type="ECO:0000256" key="2">
    <source>
        <dbReference type="ARBA" id="ARBA00023315"/>
    </source>
</evidence>
<dbReference type="InterPro" id="IPR000182">
    <property type="entry name" value="GNAT_dom"/>
</dbReference>
<accession>A0AAV6ZFT1</accession>
<feature type="domain" description="N-acetyltransferase" evidence="4">
    <location>
        <begin position="90"/>
        <end position="223"/>
    </location>
</feature>
<dbReference type="SUPFAM" id="SSF55729">
    <property type="entry name" value="Acyl-CoA N-acyltransferases (Nat)"/>
    <property type="match status" value="1"/>
</dbReference>
<dbReference type="EC" id="2.3.1.-" evidence="3"/>
<dbReference type="InterPro" id="IPR015938">
    <property type="entry name" value="Glycine_N-acyltransferase_N"/>
</dbReference>
<keyword evidence="1 3" id="KW-0808">Transferase</keyword>
<dbReference type="AlphaFoldDB" id="A0AAV6ZFT1"/>
<dbReference type="Proteomes" id="UP000824782">
    <property type="component" value="Unassembled WGS sequence"/>
</dbReference>
<sequence length="223" mass="25613">VCGALHHVIDKNPFGLQVLVDQWPDFTSVICRPPLEDMKDPEDPYTNTYFLFSKDPQGLRHFLQDPQTVNWKQQLQIQGDYAAGKISTDLQYTSLQPHEASYVNDQWILGRNEHSLRFVERCIQTFPSISVWKKGVDRPIAWGVTDHSVEIRMGYTLPAYRKLGLSSTILQKFAETHQKRGYPIYGHTAPDNKASQAALSKAGYHQRGRWILWNCHSQKGFKA</sequence>
<dbReference type="GO" id="GO:0009636">
    <property type="term" value="P:response to toxic substance"/>
    <property type="evidence" value="ECO:0007669"/>
    <property type="project" value="UniProtKB-KW"/>
</dbReference>
<dbReference type="InterPro" id="IPR010313">
    <property type="entry name" value="Glycine_N-acyltransferase"/>
</dbReference>
<dbReference type="InterPro" id="IPR013652">
    <property type="entry name" value="Glycine_N-acyltransferase_C"/>
</dbReference>